<dbReference type="EMBL" id="OX596106">
    <property type="protein sequence ID" value="CAN0174829.1"/>
    <property type="molecule type" value="Genomic_DNA"/>
</dbReference>
<proteinExistence type="predicted"/>
<protein>
    <submittedName>
        <fullName evidence="1">Uncharacterized protein</fullName>
    </submittedName>
</protein>
<dbReference type="Proteomes" id="UP001162501">
    <property type="component" value="Chromosome 22"/>
</dbReference>
<evidence type="ECO:0000313" key="2">
    <source>
        <dbReference type="Proteomes" id="UP001162501"/>
    </source>
</evidence>
<organism evidence="1 2">
    <name type="scientific">Rangifer tarandus platyrhynchus</name>
    <name type="common">Svalbard reindeer</name>
    <dbReference type="NCBI Taxonomy" id="3082113"/>
    <lineage>
        <taxon>Eukaryota</taxon>
        <taxon>Metazoa</taxon>
        <taxon>Chordata</taxon>
        <taxon>Craniata</taxon>
        <taxon>Vertebrata</taxon>
        <taxon>Euteleostomi</taxon>
        <taxon>Mammalia</taxon>
        <taxon>Eutheria</taxon>
        <taxon>Laurasiatheria</taxon>
        <taxon>Artiodactyla</taxon>
        <taxon>Ruminantia</taxon>
        <taxon>Pecora</taxon>
        <taxon>Cervidae</taxon>
        <taxon>Odocoileinae</taxon>
        <taxon>Rangifer</taxon>
    </lineage>
</organism>
<evidence type="ECO:0000313" key="1">
    <source>
        <dbReference type="EMBL" id="CAN0174829.1"/>
    </source>
</evidence>
<name>A0AC59Z2P6_RANTA</name>
<gene>
    <name evidence="1" type="ORF">MRATA1EN22A_LOCUS13173</name>
</gene>
<reference evidence="1" key="2">
    <citation type="submission" date="2025-03" db="EMBL/GenBank/DDBJ databases">
        <authorList>
            <consortium name="ELIXIR-Norway"/>
            <consortium name="Elixir Norway"/>
        </authorList>
    </citation>
    <scope>NUCLEOTIDE SEQUENCE</scope>
</reference>
<sequence>MWKHCVLLHEHPVIESPFQSVTDLSYKTTFLQIPAAVLLVQPLKTSTCRLERKTKALSATYTGHRRQSRCKSREQACRAGSVGEVDCSQSMFRRCGKWLHSGPEPSKHHNCYRLSVDRVPTEPPLTSGAKGGQNDRKGASSPGFQIPCQLWVWAVEDESLDLLTLTLTDNETAIRTSCELSLPPPVLEEPGQDTPWLIGTLLPAISAHRIFAHKNATVGISKKD</sequence>
<accession>A0AC59Z2P6</accession>
<reference evidence="1" key="1">
    <citation type="submission" date="2023-05" db="EMBL/GenBank/DDBJ databases">
        <authorList>
            <consortium name="ELIXIR-Norway"/>
        </authorList>
    </citation>
    <scope>NUCLEOTIDE SEQUENCE</scope>
</reference>